<evidence type="ECO:0000313" key="3">
    <source>
        <dbReference type="EMBL" id="VAW82567.1"/>
    </source>
</evidence>
<gene>
    <name evidence="3" type="ORF">MNBD_GAMMA12-1638</name>
</gene>
<dbReference type="InterPro" id="IPR028098">
    <property type="entry name" value="Glyco_trans_4-like_N"/>
</dbReference>
<dbReference type="EMBL" id="UOFL01000249">
    <property type="protein sequence ID" value="VAW82567.1"/>
    <property type="molecule type" value="Genomic_DNA"/>
</dbReference>
<evidence type="ECO:0000259" key="1">
    <source>
        <dbReference type="Pfam" id="PF00534"/>
    </source>
</evidence>
<dbReference type="Pfam" id="PF00534">
    <property type="entry name" value="Glycos_transf_1"/>
    <property type="match status" value="1"/>
</dbReference>
<feature type="domain" description="Glycosyltransferase subfamily 4-like N-terminal" evidence="2">
    <location>
        <begin position="3"/>
        <end position="151"/>
    </location>
</feature>
<reference evidence="3" key="1">
    <citation type="submission" date="2018-06" db="EMBL/GenBank/DDBJ databases">
        <authorList>
            <person name="Zhirakovskaya E."/>
        </authorList>
    </citation>
    <scope>NUCLEOTIDE SEQUENCE</scope>
</reference>
<feature type="domain" description="Glycosyl transferase family 1" evidence="1">
    <location>
        <begin position="188"/>
        <end position="354"/>
    </location>
</feature>
<organism evidence="3">
    <name type="scientific">hydrothermal vent metagenome</name>
    <dbReference type="NCBI Taxonomy" id="652676"/>
    <lineage>
        <taxon>unclassified sequences</taxon>
        <taxon>metagenomes</taxon>
        <taxon>ecological metagenomes</taxon>
    </lineage>
</organism>
<dbReference type="InterPro" id="IPR001296">
    <property type="entry name" value="Glyco_trans_1"/>
</dbReference>
<dbReference type="GO" id="GO:0016757">
    <property type="term" value="F:glycosyltransferase activity"/>
    <property type="evidence" value="ECO:0007669"/>
    <property type="project" value="InterPro"/>
</dbReference>
<name>A0A3B0Z4X5_9ZZZZ</name>
<evidence type="ECO:0008006" key="4">
    <source>
        <dbReference type="Google" id="ProtNLM"/>
    </source>
</evidence>
<dbReference type="CDD" id="cd03801">
    <property type="entry name" value="GT4_PimA-like"/>
    <property type="match status" value="1"/>
</dbReference>
<evidence type="ECO:0000259" key="2">
    <source>
        <dbReference type="Pfam" id="PF13477"/>
    </source>
</evidence>
<sequence>MNILFIGSYGDWHIDLWVKYFVQNNSVYLFSDKEDYLKNQPFDNVTVIESSGYLGGLLNLLRSGSHRLFQINKIISAKYFAKCVDDAIRKYNIEIVHAHSLYYGYLSSFTKSEIPIVFTPMGSDVILHAQKSRIYKYMAKRAFKRANIITGDSILLQKRGLLVGAKIDCNYIIQNGVESSTFLPKTNSLRAQYSIKDNEILIFSPRGITPIYNIDVIVESISKLVKKGYKIKCMFSFAFGDEYSQKLKLLIGQLGIKENVIWLGLLTYQEMAAHYNASDIVVSVPSSDSSPKSVYEAMFCGKPIVITDLEWSYELLGTNNCVSRVAVRNSTALANAISRIIDDDKYAKLLSSNALLAAHKYFDYSDNMKRMEKIMVDAISGSAP</sequence>
<proteinExistence type="predicted"/>
<dbReference type="SUPFAM" id="SSF53756">
    <property type="entry name" value="UDP-Glycosyltransferase/glycogen phosphorylase"/>
    <property type="match status" value="1"/>
</dbReference>
<protein>
    <recommendedName>
        <fullName evidence="4">Glycosyltransferase</fullName>
    </recommendedName>
</protein>
<accession>A0A3B0Z4X5</accession>
<dbReference type="Gene3D" id="3.40.50.2000">
    <property type="entry name" value="Glycogen Phosphorylase B"/>
    <property type="match status" value="2"/>
</dbReference>
<dbReference type="AlphaFoldDB" id="A0A3B0Z4X5"/>
<dbReference type="PANTHER" id="PTHR12526">
    <property type="entry name" value="GLYCOSYLTRANSFERASE"/>
    <property type="match status" value="1"/>
</dbReference>
<dbReference type="Pfam" id="PF13477">
    <property type="entry name" value="Glyco_trans_4_2"/>
    <property type="match status" value="1"/>
</dbReference>